<evidence type="ECO:0000259" key="1">
    <source>
        <dbReference type="PROSITE" id="PS51186"/>
    </source>
</evidence>
<proteinExistence type="predicted"/>
<keyword evidence="3" id="KW-1185">Reference proteome</keyword>
<gene>
    <name evidence="2" type="ORF">KCG35_01805</name>
</gene>
<protein>
    <submittedName>
        <fullName evidence="2">GNAT family N-acetyltransferase</fullName>
    </submittedName>
</protein>
<dbReference type="InterPro" id="IPR016181">
    <property type="entry name" value="Acyl_CoA_acyltransferase"/>
</dbReference>
<reference evidence="2 3" key="1">
    <citation type="submission" date="2021-04" db="EMBL/GenBank/DDBJ databases">
        <authorList>
            <person name="Pira H."/>
            <person name="Risdian C."/>
            <person name="Wink J."/>
        </authorList>
    </citation>
    <scope>NUCLEOTIDE SEQUENCE [LARGE SCALE GENOMIC DNA]</scope>
    <source>
        <strain evidence="2 3">WH53</strain>
    </source>
</reference>
<evidence type="ECO:0000313" key="3">
    <source>
        <dbReference type="Proteomes" id="UP000690515"/>
    </source>
</evidence>
<organism evidence="2 3">
    <name type="scientific">Zooshikella harenae</name>
    <dbReference type="NCBI Taxonomy" id="2827238"/>
    <lineage>
        <taxon>Bacteria</taxon>
        <taxon>Pseudomonadati</taxon>
        <taxon>Pseudomonadota</taxon>
        <taxon>Gammaproteobacteria</taxon>
        <taxon>Oceanospirillales</taxon>
        <taxon>Zooshikellaceae</taxon>
        <taxon>Zooshikella</taxon>
    </lineage>
</organism>
<accession>A0ABS5Z6X0</accession>
<dbReference type="SUPFAM" id="SSF55729">
    <property type="entry name" value="Acyl-CoA N-acyltransferases (Nat)"/>
    <property type="match status" value="1"/>
</dbReference>
<dbReference type="RefSeq" id="WP_215817950.1">
    <property type="nucleotide sequence ID" value="NZ_JAGSOY010000002.1"/>
</dbReference>
<sequence>MDNNSYNNFVGAIHHFVSGWSKSRTKGEVLLTHESGGVICSFDTPIGSVKRKHEAFIWNLSEFDLQSFKASINDEQHFITLFNLDMSVQQELDQQQYLPVTEELLMSLDVSQLPDLLPQHEVKLLSNKDEVVWFNAQRGEDVVCLERFNKNDVAMYYLRDGQNLISWARAISAGSDMVVDDVQTNPSYRRQGLSKRIMNHIIYDAQKADCQHIRLAASALGQKLYYHLGFQSDIEMSVFSSVS</sequence>
<dbReference type="CDD" id="cd04301">
    <property type="entry name" value="NAT_SF"/>
    <property type="match status" value="1"/>
</dbReference>
<dbReference type="Pfam" id="PF13673">
    <property type="entry name" value="Acetyltransf_10"/>
    <property type="match status" value="1"/>
</dbReference>
<dbReference type="PROSITE" id="PS51186">
    <property type="entry name" value="GNAT"/>
    <property type="match status" value="1"/>
</dbReference>
<dbReference type="Gene3D" id="3.40.630.30">
    <property type="match status" value="1"/>
</dbReference>
<evidence type="ECO:0000313" key="2">
    <source>
        <dbReference type="EMBL" id="MBU2709789.1"/>
    </source>
</evidence>
<dbReference type="Proteomes" id="UP000690515">
    <property type="component" value="Unassembled WGS sequence"/>
</dbReference>
<dbReference type="InterPro" id="IPR000182">
    <property type="entry name" value="GNAT_dom"/>
</dbReference>
<dbReference type="EMBL" id="JAGSOY010000002">
    <property type="protein sequence ID" value="MBU2709789.1"/>
    <property type="molecule type" value="Genomic_DNA"/>
</dbReference>
<comment type="caution">
    <text evidence="2">The sequence shown here is derived from an EMBL/GenBank/DDBJ whole genome shotgun (WGS) entry which is preliminary data.</text>
</comment>
<feature type="domain" description="N-acetyltransferase" evidence="1">
    <location>
        <begin position="103"/>
        <end position="243"/>
    </location>
</feature>
<name>A0ABS5Z6X0_9GAMM</name>